<dbReference type="PROSITE" id="PS51375">
    <property type="entry name" value="PPR"/>
    <property type="match status" value="2"/>
</dbReference>
<dbReference type="InterPro" id="IPR002885">
    <property type="entry name" value="PPR_rpt"/>
</dbReference>
<dbReference type="SUPFAM" id="SSF48452">
    <property type="entry name" value="TPR-like"/>
    <property type="match status" value="1"/>
</dbReference>
<reference evidence="4" key="1">
    <citation type="journal article" date="2014" name="Nat. Commun.">
        <title>The emerging biofuel crop Camelina sativa retains a highly undifferentiated hexaploid genome structure.</title>
        <authorList>
            <person name="Kagale S."/>
            <person name="Koh C."/>
            <person name="Nixon J."/>
            <person name="Bollina V."/>
            <person name="Clarke W.E."/>
            <person name="Tuteja R."/>
            <person name="Spillane C."/>
            <person name="Robinson S.J."/>
            <person name="Links M.G."/>
            <person name="Clarke C."/>
            <person name="Higgins E.E."/>
            <person name="Huebert T."/>
            <person name="Sharpe A.G."/>
            <person name="Parkin I.A."/>
        </authorList>
    </citation>
    <scope>NUCLEOTIDE SEQUENCE [LARGE SCALE GENOMIC DNA]</scope>
    <source>
        <strain evidence="4">cv. DH55</strain>
    </source>
</reference>
<dbReference type="NCBIfam" id="TIGR00756">
    <property type="entry name" value="PPR"/>
    <property type="match status" value="2"/>
</dbReference>
<keyword evidence="2" id="KW-0677">Repeat</keyword>
<dbReference type="Gene3D" id="1.25.40.10">
    <property type="entry name" value="Tetratricopeptide repeat domain"/>
    <property type="match status" value="2"/>
</dbReference>
<sequence>MNILRRLPANWIASRYYYTNRVKKTTLYSKISPLGDPKSSVYPELQNWVQCGKKVSVAELIRIVHDLRRRKRFLHALEVSKWMNKTGVCVFSPTEHAVHLDLIGRVHGFVTAEEYFENLKEQYKNDKTYGALLNCYVRQQNVDKALFHFQKMKEFGFASSSLTYNNIMCLYTNIGQHEKVPGVLDEMKEDNVAPDNYSFRICINAFGSMSDLERIGVILRDMEREPDVTMDWNTYAVAAKFYIDGGDCDKAVELLKMSEDRLENKDGEGYNHLITLYARLGNKTEVLRLWGLVKEACKRRINQDYLTVLQSLVKIDALKEAEEVLTEWESSGNCYDFRVPNTVIRGYIGKCMEEKAEAMLEDLARRGKATTPDSWGLVATAYAEKGVLDNAFKCLKTALGIEVGNRKWRPGLKLVTSVLSWLGDEGSLREVESFVASLRNCVGVNRQMYHAHLKADIREGGSNIDTLLQRMKDDKVEGDEETTLILSTRSLLSSSPQKKKNLMV</sequence>
<keyword evidence="4" id="KW-1185">Reference proteome</keyword>
<name>A0ABM0V0K5_CAMSA</name>
<dbReference type="Pfam" id="PF01535">
    <property type="entry name" value="PPR"/>
    <property type="match status" value="2"/>
</dbReference>
<reference evidence="5" key="2">
    <citation type="submission" date="2025-08" db="UniProtKB">
        <authorList>
            <consortium name="RefSeq"/>
        </authorList>
    </citation>
    <scope>IDENTIFICATION</scope>
    <source>
        <tissue evidence="5">Leaf</tissue>
    </source>
</reference>
<evidence type="ECO:0000313" key="5">
    <source>
        <dbReference type="RefSeq" id="XP_010449016.1"/>
    </source>
</evidence>
<proteinExistence type="inferred from homology"/>
<dbReference type="RefSeq" id="XP_010449016.1">
    <property type="nucleotide sequence ID" value="XM_010450714.2"/>
</dbReference>
<evidence type="ECO:0000256" key="1">
    <source>
        <dbReference type="ARBA" id="ARBA00007626"/>
    </source>
</evidence>
<dbReference type="PANTHER" id="PTHR45717">
    <property type="entry name" value="OS12G0527900 PROTEIN"/>
    <property type="match status" value="1"/>
</dbReference>
<evidence type="ECO:0000256" key="3">
    <source>
        <dbReference type="PROSITE-ProRule" id="PRU00708"/>
    </source>
</evidence>
<gene>
    <name evidence="5" type="primary">LOC104731368</name>
</gene>
<protein>
    <submittedName>
        <fullName evidence="5">Pentatricopeptide repeat-containing protein At4g21705, mitochondrial</fullName>
    </submittedName>
</protein>
<feature type="repeat" description="PPR" evidence="3">
    <location>
        <begin position="125"/>
        <end position="159"/>
    </location>
</feature>
<evidence type="ECO:0000313" key="4">
    <source>
        <dbReference type="Proteomes" id="UP000694864"/>
    </source>
</evidence>
<feature type="repeat" description="PPR" evidence="3">
    <location>
        <begin position="160"/>
        <end position="194"/>
    </location>
</feature>
<accession>A0ABM0V0K5</accession>
<dbReference type="Proteomes" id="UP000694864">
    <property type="component" value="Chromosome 12"/>
</dbReference>
<dbReference type="PANTHER" id="PTHR45717:SF20">
    <property type="entry name" value="OS07G0598500 PROTEIN"/>
    <property type="match status" value="1"/>
</dbReference>
<evidence type="ECO:0000256" key="2">
    <source>
        <dbReference type="ARBA" id="ARBA00022737"/>
    </source>
</evidence>
<comment type="similarity">
    <text evidence="1">Belongs to the PPR family. P subfamily.</text>
</comment>
<dbReference type="GeneID" id="104731368"/>
<dbReference type="InterPro" id="IPR011990">
    <property type="entry name" value="TPR-like_helical_dom_sf"/>
</dbReference>
<dbReference type="Pfam" id="PF13041">
    <property type="entry name" value="PPR_2"/>
    <property type="match status" value="1"/>
</dbReference>
<organism evidence="4 5">
    <name type="scientific">Camelina sativa</name>
    <name type="common">False flax</name>
    <name type="synonym">Myagrum sativum</name>
    <dbReference type="NCBI Taxonomy" id="90675"/>
    <lineage>
        <taxon>Eukaryota</taxon>
        <taxon>Viridiplantae</taxon>
        <taxon>Streptophyta</taxon>
        <taxon>Embryophyta</taxon>
        <taxon>Tracheophyta</taxon>
        <taxon>Spermatophyta</taxon>
        <taxon>Magnoliopsida</taxon>
        <taxon>eudicotyledons</taxon>
        <taxon>Gunneridae</taxon>
        <taxon>Pentapetalae</taxon>
        <taxon>rosids</taxon>
        <taxon>malvids</taxon>
        <taxon>Brassicales</taxon>
        <taxon>Brassicaceae</taxon>
        <taxon>Camelineae</taxon>
        <taxon>Camelina</taxon>
    </lineage>
</organism>